<proteinExistence type="predicted"/>
<feature type="transmembrane region" description="Helical" evidence="1">
    <location>
        <begin position="30"/>
        <end position="47"/>
    </location>
</feature>
<reference evidence="2" key="1">
    <citation type="journal article" date="1994" name="Plasmid">
        <title>Complete nucleotide sequence of the Streptomyces nigrifaciens plasmid, pSN22: genetic organization and correlation with genetic properties.</title>
        <authorList>
            <person name="Kataoka M."/>
            <person name="Kiyose Y."/>
            <person name="Michisuji Y."/>
            <person name="Horiguchi T."/>
            <person name="Seki T."/>
            <person name="Yoshida T."/>
        </authorList>
    </citation>
    <scope>NUCLEOTIDE SEQUENCE</scope>
    <source>
        <plasmid evidence="2">pSN22</plasmid>
    </source>
</reference>
<evidence type="ECO:0000313" key="2">
    <source>
        <dbReference type="EMBL" id="BAK57429.1"/>
    </source>
</evidence>
<dbReference type="AlphaFoldDB" id="G0KUE0"/>
<geneLocation type="plasmid" evidence="2">
    <name>pSN22</name>
</geneLocation>
<evidence type="ECO:0000256" key="1">
    <source>
        <dbReference type="SAM" id="Phobius"/>
    </source>
</evidence>
<keyword evidence="2" id="KW-0614">Plasmid</keyword>
<gene>
    <name evidence="2" type="primary">spdB3</name>
</gene>
<sequence>MSRALMYALILPLFAAECWAQFVVHDQRWTTLFALLAGAVLAVRYALGPRTDDEECLPDCPKCRESRGDL</sequence>
<dbReference type="EMBL" id="D14281">
    <property type="protein sequence ID" value="BAK57429.1"/>
    <property type="molecule type" value="Genomic_DNA"/>
</dbReference>
<dbReference type="RefSeq" id="WP_010889982.1">
    <property type="nucleotide sequence ID" value="NC_001425.2"/>
</dbReference>
<keyword evidence="1" id="KW-0812">Transmembrane</keyword>
<keyword evidence="1" id="KW-0472">Membrane</keyword>
<accession>G0KUE0</accession>
<name>G0KUE0_9ACTN</name>
<keyword evidence="1" id="KW-1133">Transmembrane helix</keyword>
<protein>
    <submittedName>
        <fullName evidence="2">SpdB3 protein</fullName>
    </submittedName>
</protein>
<organism evidence="2">
    <name type="scientific">Streptomyces flavovirens</name>
    <dbReference type="NCBI Taxonomy" id="52258"/>
    <lineage>
        <taxon>Bacteria</taxon>
        <taxon>Bacillati</taxon>
        <taxon>Actinomycetota</taxon>
        <taxon>Actinomycetes</taxon>
        <taxon>Kitasatosporales</taxon>
        <taxon>Streptomycetaceae</taxon>
        <taxon>Streptomyces</taxon>
    </lineage>
</organism>